<proteinExistence type="predicted"/>
<gene>
    <name evidence="2" type="ORF">AVDCRST_MAG64-3069</name>
</gene>
<feature type="region of interest" description="Disordered" evidence="1">
    <location>
        <begin position="1"/>
        <end position="24"/>
    </location>
</feature>
<reference evidence="2" key="1">
    <citation type="submission" date="2020-02" db="EMBL/GenBank/DDBJ databases">
        <authorList>
            <person name="Meier V. D."/>
        </authorList>
    </citation>
    <scope>NUCLEOTIDE SEQUENCE</scope>
    <source>
        <strain evidence="2">AVDCRST_MAG64</strain>
    </source>
</reference>
<evidence type="ECO:0000313" key="2">
    <source>
        <dbReference type="EMBL" id="CAA9417069.1"/>
    </source>
</evidence>
<sequence>MVQSVTRRLSADRLPARRSAREDVVPSDAHRVISAHLHV</sequence>
<accession>A0A6J4PL17</accession>
<dbReference type="AlphaFoldDB" id="A0A6J4PL17"/>
<feature type="compositionally biased region" description="Basic and acidic residues" evidence="1">
    <location>
        <begin position="9"/>
        <end position="24"/>
    </location>
</feature>
<organism evidence="2">
    <name type="scientific">uncultured Phycisphaerae bacterium</name>
    <dbReference type="NCBI Taxonomy" id="904963"/>
    <lineage>
        <taxon>Bacteria</taxon>
        <taxon>Pseudomonadati</taxon>
        <taxon>Planctomycetota</taxon>
        <taxon>Phycisphaerae</taxon>
        <taxon>environmental samples</taxon>
    </lineage>
</organism>
<evidence type="ECO:0000256" key="1">
    <source>
        <dbReference type="SAM" id="MobiDB-lite"/>
    </source>
</evidence>
<name>A0A6J4PL17_9BACT</name>
<protein>
    <submittedName>
        <fullName evidence="2">Uncharacterized protein</fullName>
    </submittedName>
</protein>
<dbReference type="EMBL" id="CADCUQ010000597">
    <property type="protein sequence ID" value="CAA9417069.1"/>
    <property type="molecule type" value="Genomic_DNA"/>
</dbReference>